<keyword evidence="4" id="KW-1185">Reference proteome</keyword>
<accession>A0A2S5A7X2</accession>
<evidence type="ECO:0000313" key="4">
    <source>
        <dbReference type="Proteomes" id="UP000237310"/>
    </source>
</evidence>
<dbReference type="EMBL" id="PQVG01000006">
    <property type="protein sequence ID" value="POY38688.1"/>
    <property type="molecule type" value="Genomic_DNA"/>
</dbReference>
<keyword evidence="3" id="KW-0808">Transferase</keyword>
<dbReference type="Proteomes" id="UP000237310">
    <property type="component" value="Unassembled WGS sequence"/>
</dbReference>
<dbReference type="Pfam" id="PF13439">
    <property type="entry name" value="Glyco_transf_4"/>
    <property type="match status" value="1"/>
</dbReference>
<evidence type="ECO:0000259" key="2">
    <source>
        <dbReference type="Pfam" id="PF13439"/>
    </source>
</evidence>
<dbReference type="InterPro" id="IPR028098">
    <property type="entry name" value="Glyco_trans_4-like_N"/>
</dbReference>
<dbReference type="AlphaFoldDB" id="A0A2S5A7X2"/>
<dbReference type="PANTHER" id="PTHR45947">
    <property type="entry name" value="SULFOQUINOVOSYL TRANSFERASE SQD2"/>
    <property type="match status" value="1"/>
</dbReference>
<evidence type="ECO:0000259" key="1">
    <source>
        <dbReference type="Pfam" id="PF00534"/>
    </source>
</evidence>
<dbReference type="InterPro" id="IPR050194">
    <property type="entry name" value="Glycosyltransferase_grp1"/>
</dbReference>
<organism evidence="3 4">
    <name type="scientific">Flavobacterium alvei</name>
    <dbReference type="NCBI Taxonomy" id="2080416"/>
    <lineage>
        <taxon>Bacteria</taxon>
        <taxon>Pseudomonadati</taxon>
        <taxon>Bacteroidota</taxon>
        <taxon>Flavobacteriia</taxon>
        <taxon>Flavobacteriales</taxon>
        <taxon>Flavobacteriaceae</taxon>
        <taxon>Flavobacterium</taxon>
    </lineage>
</organism>
<name>A0A2S5A7X2_9FLAO</name>
<reference evidence="3 4" key="1">
    <citation type="submission" date="2018-01" db="EMBL/GenBank/DDBJ databases">
        <authorList>
            <person name="Gaut B.S."/>
            <person name="Morton B.R."/>
            <person name="Clegg M.T."/>
            <person name="Duvall M.R."/>
        </authorList>
    </citation>
    <scope>NUCLEOTIDE SEQUENCE [LARGE SCALE GENOMIC DNA]</scope>
    <source>
        <strain evidence="3 4">HR-AY</strain>
    </source>
</reference>
<dbReference type="InterPro" id="IPR001296">
    <property type="entry name" value="Glyco_trans_1"/>
</dbReference>
<dbReference type="Gene3D" id="3.40.50.2000">
    <property type="entry name" value="Glycogen Phosphorylase B"/>
    <property type="match status" value="2"/>
</dbReference>
<dbReference type="Pfam" id="PF00534">
    <property type="entry name" value="Glycos_transf_1"/>
    <property type="match status" value="1"/>
</dbReference>
<dbReference type="SUPFAM" id="SSF53756">
    <property type="entry name" value="UDP-Glycosyltransferase/glycogen phosphorylase"/>
    <property type="match status" value="1"/>
</dbReference>
<protein>
    <submittedName>
        <fullName evidence="3">Glycosyl transferase</fullName>
    </submittedName>
</protein>
<feature type="domain" description="Glycosyltransferase subfamily 4-like N-terminal" evidence="2">
    <location>
        <begin position="49"/>
        <end position="181"/>
    </location>
</feature>
<dbReference type="PANTHER" id="PTHR45947:SF3">
    <property type="entry name" value="SULFOQUINOVOSYL TRANSFERASE SQD2"/>
    <property type="match status" value="1"/>
</dbReference>
<feature type="domain" description="Glycosyl transferase family 1" evidence="1">
    <location>
        <begin position="191"/>
        <end position="338"/>
    </location>
</feature>
<comment type="caution">
    <text evidence="3">The sequence shown here is derived from an EMBL/GenBank/DDBJ whole genome shotgun (WGS) entry which is preliminary data.</text>
</comment>
<dbReference type="GO" id="GO:0016757">
    <property type="term" value="F:glycosyltransferase activity"/>
    <property type="evidence" value="ECO:0007669"/>
    <property type="project" value="InterPro"/>
</dbReference>
<evidence type="ECO:0000313" key="3">
    <source>
        <dbReference type="EMBL" id="POY38688.1"/>
    </source>
</evidence>
<gene>
    <name evidence="3" type="ORF">C3L50_11130</name>
</gene>
<sequence>MIKELNKKMKVIHYIASIDKRGGGTTEYMRLLSKSFNKNTSFSIATGVSKDPIYIEEIPVKFFNNSLLHWFALLKEFRVFLQNERPDIVHINGIWSPQNWGFQKVAQELAIKVIVSPHGMLEPWILAHNPLKKKIALFLYQKKAIQKSVCLHATAKMEAENIKALGFKNPIYIIPNGIDLNDVKGIKTHYGTKKMVFLSRIHPKKGIELLVDAWRNSNTLGWTLEIAGNGDEDYISSLTQSVQDLNNVHFVGSKYGEDKWDFLRSADVMVLPTYSENFGIVVAEALAVGVPVITTQGTPWEDLEVHQCGWWINLSVLNLQKIIEKVTHTSVDELKNMGIQGRRLVSEKYEMKVVAKEIIDLYQKVLN</sequence>
<proteinExistence type="predicted"/>